<dbReference type="KEGG" id="pda:103718946"/>
<evidence type="ECO:0000256" key="3">
    <source>
        <dbReference type="PROSITE-ProRule" id="PRU01191"/>
    </source>
</evidence>
<dbReference type="PANTHER" id="PTHR31636">
    <property type="entry name" value="OSJNBA0084A10.13 PROTEIN-RELATED"/>
    <property type="match status" value="1"/>
</dbReference>
<evidence type="ECO:0000256" key="1">
    <source>
        <dbReference type="ARBA" id="ARBA00023015"/>
    </source>
</evidence>
<sequence>MLTSLNSHGGGGGAQHHDHRHPSHQSLPHGHIAPSTRSCQLLIGCAELIHRADYSAARRIISLLSTISSPHGDSTDRLVHQFTRALSLHIDSLTHLLPPSFFSSNGDTLQSSYLSLNKVTPFLRFAHLTANQAILEAVDGRQSIHILDFDTSHGVQWPPLLQAIAERSEPSNRPSVRITGTGTDLDVLHRTGDRLKAFASSLGLRFQFHPLHLPTTNPDTSASFSSFQPHPGETLAVNCTLFLHKLLRDRGSDDPACKLMGFLRAVKEMNPAVVTVAEREANHNSPVFLQRFMEALDHYAAVFESLEATLPPKSRERQEVEEMWLGREIEDIVGKEGEERRERHERFEWWEALMRGRGFSSLQLSPFALTQAKLLLRLHYPSEGYQLIQMSKNCLFLAWQHKPLFSVSSWHIMQQSQKEP</sequence>
<dbReference type="InterPro" id="IPR005202">
    <property type="entry name" value="TF_GRAS"/>
</dbReference>
<feature type="short sequence motif" description="LXXLL motif" evidence="3">
    <location>
        <begin position="243"/>
        <end position="247"/>
    </location>
</feature>
<dbReference type="GeneID" id="103718946"/>
<dbReference type="OrthoDB" id="1882904at2759"/>
<reference evidence="6" key="1">
    <citation type="submission" date="2025-08" db="UniProtKB">
        <authorList>
            <consortium name="RefSeq"/>
        </authorList>
    </citation>
    <scope>IDENTIFICATION</scope>
    <source>
        <tissue evidence="6">Young leaves</tissue>
    </source>
</reference>
<feature type="region of interest" description="Disordered" evidence="4">
    <location>
        <begin position="1"/>
        <end position="31"/>
    </location>
</feature>
<evidence type="ECO:0000256" key="2">
    <source>
        <dbReference type="ARBA" id="ARBA00023163"/>
    </source>
</evidence>
<dbReference type="PROSITE" id="PS50985">
    <property type="entry name" value="GRAS"/>
    <property type="match status" value="1"/>
</dbReference>
<keyword evidence="2" id="KW-0804">Transcription</keyword>
<evidence type="ECO:0000256" key="4">
    <source>
        <dbReference type="SAM" id="MobiDB-lite"/>
    </source>
</evidence>
<feature type="region of interest" description="SAW" evidence="3">
    <location>
        <begin position="334"/>
        <end position="411"/>
    </location>
</feature>
<comment type="similarity">
    <text evidence="3">Belongs to the GRAS family.</text>
</comment>
<evidence type="ECO:0000313" key="6">
    <source>
        <dbReference type="RefSeq" id="XP_008806184.1"/>
    </source>
</evidence>
<dbReference type="Pfam" id="PF03514">
    <property type="entry name" value="GRAS"/>
    <property type="match status" value="1"/>
</dbReference>
<proteinExistence type="inferred from homology"/>
<dbReference type="RefSeq" id="XP_008806184.1">
    <property type="nucleotide sequence ID" value="XM_008807962.3"/>
</dbReference>
<dbReference type="AlphaFoldDB" id="A0A8B7CTG7"/>
<keyword evidence="5" id="KW-1185">Reference proteome</keyword>
<name>A0A8B7CTG7_PHODC</name>
<gene>
    <name evidence="6" type="primary">LOC103718946</name>
</gene>
<protein>
    <submittedName>
        <fullName evidence="6">Scarecrow-like protein 18</fullName>
    </submittedName>
</protein>
<organism evidence="5 6">
    <name type="scientific">Phoenix dactylifera</name>
    <name type="common">Date palm</name>
    <dbReference type="NCBI Taxonomy" id="42345"/>
    <lineage>
        <taxon>Eukaryota</taxon>
        <taxon>Viridiplantae</taxon>
        <taxon>Streptophyta</taxon>
        <taxon>Embryophyta</taxon>
        <taxon>Tracheophyta</taxon>
        <taxon>Spermatophyta</taxon>
        <taxon>Magnoliopsida</taxon>
        <taxon>Liliopsida</taxon>
        <taxon>Arecaceae</taxon>
        <taxon>Coryphoideae</taxon>
        <taxon>Phoeniceae</taxon>
        <taxon>Phoenix</taxon>
    </lineage>
</organism>
<evidence type="ECO:0000313" key="5">
    <source>
        <dbReference type="Proteomes" id="UP000228380"/>
    </source>
</evidence>
<feature type="short sequence motif" description="VHIID" evidence="3">
    <location>
        <begin position="144"/>
        <end position="148"/>
    </location>
</feature>
<keyword evidence="1" id="KW-0805">Transcription regulation</keyword>
<comment type="caution">
    <text evidence="3">Lacks conserved residue(s) required for the propagation of feature annotation.</text>
</comment>
<accession>A0A8B7CTG7</accession>
<dbReference type="Proteomes" id="UP000228380">
    <property type="component" value="Unplaced"/>
</dbReference>